<evidence type="ECO:0000256" key="10">
    <source>
        <dbReference type="SAM" id="Coils"/>
    </source>
</evidence>
<dbReference type="InterPro" id="IPR050739">
    <property type="entry name" value="MFP"/>
</dbReference>
<evidence type="ECO:0000259" key="13">
    <source>
        <dbReference type="Pfam" id="PF26002"/>
    </source>
</evidence>
<dbReference type="PANTHER" id="PTHR30386:SF17">
    <property type="entry name" value="ALKALINE PROTEASE SECRETION PROTEIN APRE"/>
    <property type="match status" value="1"/>
</dbReference>
<dbReference type="RefSeq" id="WP_222509104.1">
    <property type="nucleotide sequence ID" value="NZ_JAHVJA010000008.1"/>
</dbReference>
<evidence type="ECO:0000256" key="5">
    <source>
        <dbReference type="ARBA" id="ARBA00022519"/>
    </source>
</evidence>
<feature type="transmembrane region" description="Helical" evidence="9">
    <location>
        <begin position="50"/>
        <end position="69"/>
    </location>
</feature>
<keyword evidence="10" id="KW-0175">Coiled coil</keyword>
<dbReference type="Gene3D" id="2.40.30.170">
    <property type="match status" value="1"/>
</dbReference>
<keyword evidence="8 9" id="KW-0472">Membrane</keyword>
<name>A0ABS7NJB0_9RHOB</name>
<feature type="domain" description="AprE-like beta-barrel" evidence="13">
    <location>
        <begin position="359"/>
        <end position="448"/>
    </location>
</feature>
<keyword evidence="6 9" id="KW-0812">Transmembrane</keyword>
<comment type="caution">
    <text evidence="14">The sequence shown here is derived from an EMBL/GenBank/DDBJ whole genome shotgun (WGS) entry which is preliminary data.</text>
</comment>
<feature type="coiled-coil region" evidence="10">
    <location>
        <begin position="261"/>
        <end position="317"/>
    </location>
</feature>
<feature type="compositionally biased region" description="Basic and acidic residues" evidence="11">
    <location>
        <begin position="1"/>
        <end position="10"/>
    </location>
</feature>
<dbReference type="InterPro" id="IPR058781">
    <property type="entry name" value="HH_AprE-like"/>
</dbReference>
<reference evidence="14 15" key="1">
    <citation type="submission" date="2021-06" db="EMBL/GenBank/DDBJ databases">
        <title>50 bacteria genomes isolated from Dapeng, Shenzhen, China.</title>
        <authorList>
            <person name="Zheng W."/>
            <person name="Yu S."/>
            <person name="Huang Y."/>
        </authorList>
    </citation>
    <scope>NUCLEOTIDE SEQUENCE [LARGE SCALE GENOMIC DNA]</scope>
    <source>
        <strain evidence="14 15">DP1N14-2</strain>
    </source>
</reference>
<comment type="similarity">
    <text evidence="2 9">Belongs to the membrane fusion protein (MFP) (TC 8.A.1) family.</text>
</comment>
<feature type="domain" description="AprE-like long alpha-helical hairpin" evidence="12">
    <location>
        <begin position="126"/>
        <end position="317"/>
    </location>
</feature>
<evidence type="ECO:0000256" key="1">
    <source>
        <dbReference type="ARBA" id="ARBA00004377"/>
    </source>
</evidence>
<dbReference type="Pfam" id="PF26002">
    <property type="entry name" value="Beta-barrel_AprE"/>
    <property type="match status" value="1"/>
</dbReference>
<keyword evidence="7 9" id="KW-1133">Transmembrane helix</keyword>
<dbReference type="NCBIfam" id="TIGR01843">
    <property type="entry name" value="type_I_hlyD"/>
    <property type="match status" value="1"/>
</dbReference>
<protein>
    <recommendedName>
        <fullName evidence="9">Membrane fusion protein (MFP) family protein</fullName>
    </recommendedName>
</protein>
<evidence type="ECO:0000256" key="7">
    <source>
        <dbReference type="ARBA" id="ARBA00022989"/>
    </source>
</evidence>
<keyword evidence="4 9" id="KW-1003">Cell membrane</keyword>
<evidence type="ECO:0000259" key="12">
    <source>
        <dbReference type="Pfam" id="PF25994"/>
    </source>
</evidence>
<feature type="region of interest" description="Disordered" evidence="11">
    <location>
        <begin position="1"/>
        <end position="27"/>
    </location>
</feature>
<dbReference type="PRINTS" id="PR01490">
    <property type="entry name" value="RTXTOXIND"/>
</dbReference>
<evidence type="ECO:0000256" key="2">
    <source>
        <dbReference type="ARBA" id="ARBA00009477"/>
    </source>
</evidence>
<dbReference type="InterPro" id="IPR058982">
    <property type="entry name" value="Beta-barrel_AprE"/>
</dbReference>
<evidence type="ECO:0000256" key="6">
    <source>
        <dbReference type="ARBA" id="ARBA00022692"/>
    </source>
</evidence>
<keyword evidence="3 9" id="KW-0813">Transport</keyword>
<keyword evidence="5 9" id="KW-0997">Cell inner membrane</keyword>
<evidence type="ECO:0000256" key="8">
    <source>
        <dbReference type="ARBA" id="ARBA00023136"/>
    </source>
</evidence>
<dbReference type="Gene3D" id="2.40.50.100">
    <property type="match status" value="1"/>
</dbReference>
<dbReference type="Pfam" id="PF25994">
    <property type="entry name" value="HH_AprE"/>
    <property type="match status" value="1"/>
</dbReference>
<evidence type="ECO:0000313" key="15">
    <source>
        <dbReference type="Proteomes" id="UP000766629"/>
    </source>
</evidence>
<sequence length="473" mass="51175">MSLVEQESRAPARSGNRPDGVQSGFRDLMPAGSGQDIPLPKRPPTRVRQLVLWLVVCGFGLFGGLVFWATKAELTSAVVAGGSFNVAGDRLAVQHFEGGILRELNVAEGDRVREGQVLARLDGRRVEAQLAILHTQLASALAQQARLEAELQEAETLQPGAALEQLIAAAPELAQLAAVQQDLLLSNRALYQGQMEIIQGRITQLNDQLRGRDARIRATEEQLALVQGELADLTGLFEKGLVPKTRISQRQMQLSDLLGTLGALESDRSNVLEQIGEMEERRLQTGRDRVARIAAQSQEVQEQILDLNQRLDATRDVAERLTIRAPRGGRVVGLSINTLGQVVDPGRTLLELMPEDASLLVETRVAVADIDEVSMGSLARVSLTAYSFRSTPPVTGEVVMVAAGTSTDRATGESYYPVHIRIKDEELAALPNVKALPGMPAQAMIETGRQTLANYLISPVLASMSQALKEGDS</sequence>
<dbReference type="SUPFAM" id="SSF111369">
    <property type="entry name" value="HlyD-like secretion proteins"/>
    <property type="match status" value="1"/>
</dbReference>
<dbReference type="EMBL" id="JAHVJA010000008">
    <property type="protein sequence ID" value="MBY6140996.1"/>
    <property type="molecule type" value="Genomic_DNA"/>
</dbReference>
<gene>
    <name evidence="14" type="ORF">KUV26_16270</name>
</gene>
<evidence type="ECO:0000256" key="9">
    <source>
        <dbReference type="RuleBase" id="RU365093"/>
    </source>
</evidence>
<evidence type="ECO:0000256" key="3">
    <source>
        <dbReference type="ARBA" id="ARBA00022448"/>
    </source>
</evidence>
<keyword evidence="15" id="KW-1185">Reference proteome</keyword>
<proteinExistence type="inferred from homology"/>
<comment type="subcellular location">
    <subcellularLocation>
        <location evidence="1 9">Cell inner membrane</location>
        <topology evidence="1 9">Single-pass membrane protein</topology>
    </subcellularLocation>
</comment>
<dbReference type="PANTHER" id="PTHR30386">
    <property type="entry name" value="MEMBRANE FUSION SUBUNIT OF EMRAB-TOLC MULTIDRUG EFFLUX PUMP"/>
    <property type="match status" value="1"/>
</dbReference>
<accession>A0ABS7NJB0</accession>
<dbReference type="InterPro" id="IPR010129">
    <property type="entry name" value="T1SS_HlyD"/>
</dbReference>
<evidence type="ECO:0000313" key="14">
    <source>
        <dbReference type="EMBL" id="MBY6140996.1"/>
    </source>
</evidence>
<evidence type="ECO:0000256" key="11">
    <source>
        <dbReference type="SAM" id="MobiDB-lite"/>
    </source>
</evidence>
<dbReference type="Proteomes" id="UP000766629">
    <property type="component" value="Unassembled WGS sequence"/>
</dbReference>
<organism evidence="14 15">
    <name type="scientific">Leisingera daeponensis</name>
    <dbReference type="NCBI Taxonomy" id="405746"/>
    <lineage>
        <taxon>Bacteria</taxon>
        <taxon>Pseudomonadati</taxon>
        <taxon>Pseudomonadota</taxon>
        <taxon>Alphaproteobacteria</taxon>
        <taxon>Rhodobacterales</taxon>
        <taxon>Roseobacteraceae</taxon>
        <taxon>Leisingera</taxon>
    </lineage>
</organism>
<evidence type="ECO:0000256" key="4">
    <source>
        <dbReference type="ARBA" id="ARBA00022475"/>
    </source>
</evidence>